<reference evidence="7 8" key="1">
    <citation type="submission" date="2019-07" db="EMBL/GenBank/DDBJ databases">
        <title>Whole genome shotgun sequence of Aliivibrio fischeri NBRC 101058.</title>
        <authorList>
            <person name="Hosoyama A."/>
            <person name="Uohara A."/>
            <person name="Ohji S."/>
            <person name="Ichikawa N."/>
        </authorList>
    </citation>
    <scope>NUCLEOTIDE SEQUENCE [LARGE SCALE GENOMIC DNA]</scope>
    <source>
        <strain evidence="7 8">NBRC 101058</strain>
    </source>
</reference>
<dbReference type="GO" id="GO:0006935">
    <property type="term" value="P:chemotaxis"/>
    <property type="evidence" value="ECO:0007669"/>
    <property type="project" value="UniProtKB-ARBA"/>
</dbReference>
<keyword evidence="4" id="KW-0472">Membrane</keyword>
<dbReference type="PROSITE" id="PS50885">
    <property type="entry name" value="HAMP"/>
    <property type="match status" value="1"/>
</dbReference>
<feature type="domain" description="HAMP" evidence="6">
    <location>
        <begin position="146"/>
        <end position="190"/>
    </location>
</feature>
<dbReference type="Proteomes" id="UP000321787">
    <property type="component" value="Unassembled WGS sequence"/>
</dbReference>
<dbReference type="PANTHER" id="PTHR32089">
    <property type="entry name" value="METHYL-ACCEPTING CHEMOTAXIS PROTEIN MCPB"/>
    <property type="match status" value="1"/>
</dbReference>
<name>A0A510UJC9_ALIFS</name>
<accession>A0A510UJC9</accession>
<evidence type="ECO:0000256" key="3">
    <source>
        <dbReference type="ARBA" id="ARBA00029447"/>
    </source>
</evidence>
<dbReference type="InterPro" id="IPR003660">
    <property type="entry name" value="HAMP_dom"/>
</dbReference>
<dbReference type="AlphaFoldDB" id="A0A510UJC9"/>
<feature type="transmembrane region" description="Helical" evidence="4">
    <location>
        <begin position="116"/>
        <end position="136"/>
    </location>
</feature>
<gene>
    <name evidence="7" type="ORF">AFI02nite_26720</name>
</gene>
<keyword evidence="4" id="KW-1133">Transmembrane helix</keyword>
<comment type="subcellular location">
    <subcellularLocation>
        <location evidence="1">Membrane</location>
    </subcellularLocation>
</comment>
<feature type="domain" description="Methyl-accepting transducer" evidence="5">
    <location>
        <begin position="195"/>
        <end position="431"/>
    </location>
</feature>
<evidence type="ECO:0000259" key="6">
    <source>
        <dbReference type="PROSITE" id="PS50885"/>
    </source>
</evidence>
<dbReference type="FunFam" id="1.10.287.950:FF:000001">
    <property type="entry name" value="Methyl-accepting chemotaxis sensory transducer"/>
    <property type="match status" value="1"/>
</dbReference>
<evidence type="ECO:0000256" key="2">
    <source>
        <dbReference type="ARBA" id="ARBA00023224"/>
    </source>
</evidence>
<organism evidence="7 8">
    <name type="scientific">Aliivibrio fischeri</name>
    <name type="common">Vibrio fischeri</name>
    <dbReference type="NCBI Taxonomy" id="668"/>
    <lineage>
        <taxon>Bacteria</taxon>
        <taxon>Pseudomonadati</taxon>
        <taxon>Pseudomonadota</taxon>
        <taxon>Gammaproteobacteria</taxon>
        <taxon>Vibrionales</taxon>
        <taxon>Vibrionaceae</taxon>
        <taxon>Aliivibrio</taxon>
    </lineage>
</organism>
<dbReference type="EMBL" id="BJTZ01000018">
    <property type="protein sequence ID" value="GEK14636.1"/>
    <property type="molecule type" value="Genomic_DNA"/>
</dbReference>
<evidence type="ECO:0000256" key="4">
    <source>
        <dbReference type="SAM" id="Phobius"/>
    </source>
</evidence>
<dbReference type="RefSeq" id="WP_072054640.1">
    <property type="nucleotide sequence ID" value="NZ_BJTZ01000018.1"/>
</dbReference>
<dbReference type="CDD" id="cd11386">
    <property type="entry name" value="MCP_signal"/>
    <property type="match status" value="1"/>
</dbReference>
<dbReference type="PROSITE" id="PS50111">
    <property type="entry name" value="CHEMOTAXIS_TRANSDUC_2"/>
    <property type="match status" value="1"/>
</dbReference>
<dbReference type="PANTHER" id="PTHR32089:SF65">
    <property type="entry name" value="CHEMOTAXIS SIGNAL TRANSDUCTION SYSTEM METHYL ACCEPTING SENSORY TRANSDUCER"/>
    <property type="match status" value="1"/>
</dbReference>
<feature type="transmembrane region" description="Helical" evidence="4">
    <location>
        <begin position="21"/>
        <end position="40"/>
    </location>
</feature>
<dbReference type="GO" id="GO:0016020">
    <property type="term" value="C:membrane"/>
    <property type="evidence" value="ECO:0007669"/>
    <property type="project" value="UniProtKB-SubCell"/>
</dbReference>
<protein>
    <submittedName>
        <fullName evidence="7">Methyl-accepting chemotaxis protein</fullName>
    </submittedName>
</protein>
<dbReference type="Gene3D" id="1.10.287.950">
    <property type="entry name" value="Methyl-accepting chemotaxis protein"/>
    <property type="match status" value="1"/>
</dbReference>
<dbReference type="GO" id="GO:0007165">
    <property type="term" value="P:signal transduction"/>
    <property type="evidence" value="ECO:0007669"/>
    <property type="project" value="UniProtKB-KW"/>
</dbReference>
<dbReference type="Pfam" id="PF00015">
    <property type="entry name" value="MCPsignal"/>
    <property type="match status" value="1"/>
</dbReference>
<dbReference type="SUPFAM" id="SSF58104">
    <property type="entry name" value="Methyl-accepting chemotaxis protein (MCP) signaling domain"/>
    <property type="match status" value="1"/>
</dbReference>
<comment type="caution">
    <text evidence="7">The sequence shown here is derived from an EMBL/GenBank/DDBJ whole genome shotgun (WGS) entry which is preliminary data.</text>
</comment>
<keyword evidence="4" id="KW-0812">Transmembrane</keyword>
<proteinExistence type="inferred from homology"/>
<dbReference type="InterPro" id="IPR004089">
    <property type="entry name" value="MCPsignal_dom"/>
</dbReference>
<evidence type="ECO:0000259" key="5">
    <source>
        <dbReference type="PROSITE" id="PS50111"/>
    </source>
</evidence>
<sequence length="467" mass="50979">MKETAFRWIDKYLIHFKIQEKFYLLFLLPALALFSLMFIMDSAADNMMSETLEHEVQFVASMLDQQNVSRQDAITLLSQSAEFTVGTGEHTAYVASGNYSINANSDVTLWSTLSSLQLSLIIGILLVMAIGVYYIMTFIGGAMFTMNKALETLESGDLTQRLNFFPVRDEFSTIAMTIDKLAEREQQLVLAMQESVALIQQMSSELSQNSYKSSDASDKQLAQLDLLSSAAEEMATSIQEVASYTHEASSQSTDAMESARLGQSQVDSAVSSIQALAQEINQAANAVQELDSDAAKIDEVVTTINAISEQTNLLALNAAIEAARAGEQGRGFAVVADEVRTLASRTQQATVEIQTMIEALQNNSKSLLTLTSNTVTNAETGQELMHKVHSDISNIAERNNTIAQSNNEIATAATQQGEVAASIASTVEDVRTQSNQVHQMIKDSELNIEQLRVKGQDLELLLNGLKA</sequence>
<evidence type="ECO:0000313" key="8">
    <source>
        <dbReference type="Proteomes" id="UP000321787"/>
    </source>
</evidence>
<evidence type="ECO:0000313" key="7">
    <source>
        <dbReference type="EMBL" id="GEK14636.1"/>
    </source>
</evidence>
<evidence type="ECO:0000256" key="1">
    <source>
        <dbReference type="ARBA" id="ARBA00004370"/>
    </source>
</evidence>
<comment type="similarity">
    <text evidence="3">Belongs to the methyl-accepting chemotaxis (MCP) protein family.</text>
</comment>
<keyword evidence="2" id="KW-0807">Transducer</keyword>
<dbReference type="SMART" id="SM00283">
    <property type="entry name" value="MA"/>
    <property type="match status" value="1"/>
</dbReference>